<dbReference type="EMBL" id="NCXO01000003">
    <property type="protein sequence ID" value="OSC35568.1"/>
    <property type="molecule type" value="Genomic_DNA"/>
</dbReference>
<keyword evidence="2" id="KW-1185">Reference proteome</keyword>
<protein>
    <submittedName>
        <fullName evidence="1">Uncharacterized protein</fullName>
    </submittedName>
</protein>
<evidence type="ECO:0000313" key="1">
    <source>
        <dbReference type="EMBL" id="OSC35568.1"/>
    </source>
</evidence>
<evidence type="ECO:0000313" key="2">
    <source>
        <dbReference type="Proteomes" id="UP000193577"/>
    </source>
</evidence>
<sequence length="192" mass="19710">MNVALTSKTRAPGAVAQALWRTALVWGIAALVLGGITVVWPTKSITVAAVLFGVYLLVSGVVSIVAAFGIGESVGTRAMLFISGALSVVLGVLTFRDFDDGSGVLFLAIWIGVGFIFQGVAEVGVAVDHPEVPGRGWQITTGVVTVLGGLILLAYPFSSIVILAIVAGAWLVAIGVLQIGKALRLRSAVNAL</sequence>
<dbReference type="OrthoDB" id="3577181at2"/>
<reference evidence="1 2" key="1">
    <citation type="submission" date="2017-04" db="EMBL/GenBank/DDBJ databases">
        <title>The new phylogeny of genus Mycobacterium.</title>
        <authorList>
            <person name="Tortoli E."/>
            <person name="Trovato A."/>
            <person name="Cirillo D.M."/>
        </authorList>
    </citation>
    <scope>NUCLEOTIDE SEQUENCE [LARGE SCALE GENOMIC DNA]</scope>
    <source>
        <strain evidence="1 2">KCTC 19819</strain>
    </source>
</reference>
<dbReference type="GO" id="GO:0005886">
    <property type="term" value="C:plasma membrane"/>
    <property type="evidence" value="ECO:0007669"/>
    <property type="project" value="TreeGrafter"/>
</dbReference>
<dbReference type="PANTHER" id="PTHR34989">
    <property type="entry name" value="PROTEIN HDED"/>
    <property type="match status" value="1"/>
</dbReference>
<proteinExistence type="predicted"/>
<dbReference type="Pfam" id="PF03729">
    <property type="entry name" value="DUF308"/>
    <property type="match status" value="2"/>
</dbReference>
<dbReference type="InterPro" id="IPR005325">
    <property type="entry name" value="DUF308_memb"/>
</dbReference>
<dbReference type="AlphaFoldDB" id="A0A7I7S8J6"/>
<gene>
    <name evidence="1" type="ORF">B8W67_02270</name>
</gene>
<dbReference type="Proteomes" id="UP000193577">
    <property type="component" value="Unassembled WGS sequence"/>
</dbReference>
<dbReference type="InterPro" id="IPR052712">
    <property type="entry name" value="Acid_resist_chaperone_HdeD"/>
</dbReference>
<dbReference type="RefSeq" id="WP_069391513.1">
    <property type="nucleotide sequence ID" value="NZ_AP022594.1"/>
</dbReference>
<name>A0A7I7S8J6_9MYCO</name>
<dbReference type="PANTHER" id="PTHR34989:SF1">
    <property type="entry name" value="PROTEIN HDED"/>
    <property type="match status" value="1"/>
</dbReference>
<comment type="caution">
    <text evidence="1">The sequence shown here is derived from an EMBL/GenBank/DDBJ whole genome shotgun (WGS) entry which is preliminary data.</text>
</comment>
<accession>A0A7I7S8J6</accession>
<organism evidence="1 2">
    <name type="scientific">Mycolicibacillus koreensis</name>
    <dbReference type="NCBI Taxonomy" id="1069220"/>
    <lineage>
        <taxon>Bacteria</taxon>
        <taxon>Bacillati</taxon>
        <taxon>Actinomycetota</taxon>
        <taxon>Actinomycetes</taxon>
        <taxon>Mycobacteriales</taxon>
        <taxon>Mycobacteriaceae</taxon>
        <taxon>Mycolicibacillus</taxon>
    </lineage>
</organism>